<proteinExistence type="inferred from homology"/>
<dbReference type="InterPro" id="IPR036962">
    <property type="entry name" value="Glyco_hydro_3_N_sf"/>
</dbReference>
<comment type="caution">
    <text evidence="9">The sequence shown here is derived from an EMBL/GenBank/DDBJ whole genome shotgun (WGS) entry which is preliminary data.</text>
</comment>
<feature type="domain" description="Glycoside hydrolase family 3 C-terminal" evidence="8">
    <location>
        <begin position="475"/>
        <end position="613"/>
    </location>
</feature>
<dbReference type="PRINTS" id="PR00133">
    <property type="entry name" value="GLHYDRLASE3"/>
</dbReference>
<evidence type="ECO:0000256" key="3">
    <source>
        <dbReference type="ARBA" id="ARBA00012744"/>
    </source>
</evidence>
<evidence type="ECO:0000256" key="1">
    <source>
        <dbReference type="ARBA" id="ARBA00000448"/>
    </source>
</evidence>
<keyword evidence="6" id="KW-0326">Glycosidase</keyword>
<sequence length="613" mass="66274">MDDPRVAIRHRLRPAAATVTVRLVSSPNTAPYRDPTQRTARRVEDLLGRMTLAEKAGLLFHTMIDIGPGGSLAPADLQAGLIDAQELVVNRNLSHLNLVGSGTPRQLARWHNRLQDLAADTRLGIPVTVSTDPRHASSDNPNTSVLAGPFSRWPEPLGLAATRDAGLVERFADVVRQEYCAVGLRLALHPQADLASEPRWPRVVGTFGADPDLVCELVRAYLRGLCAGELGPGSVAAMVKHFPGGGPQRDGEDPHFAYGREQVYPGGRFEEHLRPFAAALAAGASQVMPYYGMPVGTPYEEVGFAFNRDVVTGLLRERLGFDGIVCTDWGVLTDDRYLGQERPARAWGVEHLDPAARARKAIEAGVDQFGGEARPDLIIELVRDGQVSEQRLDASARRLLREKFTLGLFDDPYVDEERAEETVGRADFQAAGAAAQRACVTLLSNAAGHSPAHLPLRPGLRIYCGDLAPDALRGHAMPVDDPARADVAILRVQAPYETRPGPIDAFFHAGSLEFPPERRDRILAIADAVPTIVDVYLDRPAILTPLADRAAALLVTFGVSDDALADVLCGRAAPRGRLPFDLPASAADVESGRPDVPFDAAEPLFRYGHGLNY</sequence>
<protein>
    <recommendedName>
        <fullName evidence="3">beta-glucosidase</fullName>
        <ecNumber evidence="3">3.2.1.21</ecNumber>
    </recommendedName>
</protein>
<evidence type="ECO:0000256" key="2">
    <source>
        <dbReference type="ARBA" id="ARBA00005336"/>
    </source>
</evidence>
<name>A0ABP9SWX6_9ACTN</name>
<organism evidence="9 10">
    <name type="scientific">Rugosimonospora acidiphila</name>
    <dbReference type="NCBI Taxonomy" id="556531"/>
    <lineage>
        <taxon>Bacteria</taxon>
        <taxon>Bacillati</taxon>
        <taxon>Actinomycetota</taxon>
        <taxon>Actinomycetes</taxon>
        <taxon>Micromonosporales</taxon>
        <taxon>Micromonosporaceae</taxon>
        <taxon>Rugosimonospora</taxon>
    </lineage>
</organism>
<dbReference type="EC" id="3.2.1.21" evidence="3"/>
<dbReference type="PANTHER" id="PTHR30620:SF16">
    <property type="entry name" value="LYSOSOMAL BETA GLUCOSIDASE"/>
    <property type="match status" value="1"/>
</dbReference>
<accession>A0ABP9SWX6</accession>
<keyword evidence="4" id="KW-0732">Signal</keyword>
<dbReference type="InterPro" id="IPR017853">
    <property type="entry name" value="GH"/>
</dbReference>
<evidence type="ECO:0000313" key="10">
    <source>
        <dbReference type="Proteomes" id="UP001501570"/>
    </source>
</evidence>
<evidence type="ECO:0000259" key="7">
    <source>
        <dbReference type="Pfam" id="PF00933"/>
    </source>
</evidence>
<dbReference type="InterPro" id="IPR001764">
    <property type="entry name" value="Glyco_hydro_3_N"/>
</dbReference>
<evidence type="ECO:0000313" key="9">
    <source>
        <dbReference type="EMBL" id="GAA5202245.1"/>
    </source>
</evidence>
<evidence type="ECO:0000256" key="4">
    <source>
        <dbReference type="ARBA" id="ARBA00022729"/>
    </source>
</evidence>
<dbReference type="Pfam" id="PF00933">
    <property type="entry name" value="Glyco_hydro_3"/>
    <property type="match status" value="1"/>
</dbReference>
<dbReference type="PANTHER" id="PTHR30620">
    <property type="entry name" value="PERIPLASMIC BETA-GLUCOSIDASE-RELATED"/>
    <property type="match status" value="1"/>
</dbReference>
<dbReference type="InterPro" id="IPR036881">
    <property type="entry name" value="Glyco_hydro_3_C_sf"/>
</dbReference>
<dbReference type="InterPro" id="IPR051915">
    <property type="entry name" value="Cellulose_Degrad_GH3"/>
</dbReference>
<gene>
    <name evidence="9" type="ORF">GCM10023322_83780</name>
</gene>
<comment type="similarity">
    <text evidence="2">Belongs to the glycosyl hydrolase 3 family.</text>
</comment>
<evidence type="ECO:0000259" key="8">
    <source>
        <dbReference type="Pfam" id="PF01915"/>
    </source>
</evidence>
<keyword evidence="10" id="KW-1185">Reference proteome</keyword>
<dbReference type="GO" id="GO:0016787">
    <property type="term" value="F:hydrolase activity"/>
    <property type="evidence" value="ECO:0007669"/>
    <property type="project" value="UniProtKB-KW"/>
</dbReference>
<feature type="domain" description="Glycoside hydrolase family 3 N-terminal" evidence="7">
    <location>
        <begin position="103"/>
        <end position="401"/>
    </location>
</feature>
<reference evidence="10" key="1">
    <citation type="journal article" date="2019" name="Int. J. Syst. Evol. Microbiol.">
        <title>The Global Catalogue of Microorganisms (GCM) 10K type strain sequencing project: providing services to taxonomists for standard genome sequencing and annotation.</title>
        <authorList>
            <consortium name="The Broad Institute Genomics Platform"/>
            <consortium name="The Broad Institute Genome Sequencing Center for Infectious Disease"/>
            <person name="Wu L."/>
            <person name="Ma J."/>
        </authorList>
    </citation>
    <scope>NUCLEOTIDE SEQUENCE [LARGE SCALE GENOMIC DNA]</scope>
    <source>
        <strain evidence="10">JCM 18304</strain>
    </source>
</reference>
<dbReference type="Proteomes" id="UP001501570">
    <property type="component" value="Unassembled WGS sequence"/>
</dbReference>
<evidence type="ECO:0000256" key="5">
    <source>
        <dbReference type="ARBA" id="ARBA00022801"/>
    </source>
</evidence>
<comment type="catalytic activity">
    <reaction evidence="1">
        <text>Hydrolysis of terminal, non-reducing beta-D-glucosyl residues with release of beta-D-glucose.</text>
        <dbReference type="EC" id="3.2.1.21"/>
    </reaction>
</comment>
<dbReference type="InterPro" id="IPR002772">
    <property type="entry name" value="Glyco_hydro_3_C"/>
</dbReference>
<dbReference type="SUPFAM" id="SSF51445">
    <property type="entry name" value="(Trans)glycosidases"/>
    <property type="match status" value="1"/>
</dbReference>
<dbReference type="EMBL" id="BAABJQ010000060">
    <property type="protein sequence ID" value="GAA5202245.1"/>
    <property type="molecule type" value="Genomic_DNA"/>
</dbReference>
<evidence type="ECO:0000256" key="6">
    <source>
        <dbReference type="ARBA" id="ARBA00023295"/>
    </source>
</evidence>
<dbReference type="Gene3D" id="3.40.50.1700">
    <property type="entry name" value="Glycoside hydrolase family 3 C-terminal domain"/>
    <property type="match status" value="1"/>
</dbReference>
<keyword evidence="5 9" id="KW-0378">Hydrolase</keyword>
<dbReference type="Gene3D" id="3.20.20.300">
    <property type="entry name" value="Glycoside hydrolase, family 3, N-terminal domain"/>
    <property type="match status" value="1"/>
</dbReference>
<dbReference type="Pfam" id="PF01915">
    <property type="entry name" value="Glyco_hydro_3_C"/>
    <property type="match status" value="1"/>
</dbReference>
<dbReference type="SUPFAM" id="SSF52279">
    <property type="entry name" value="Beta-D-glucan exohydrolase, C-terminal domain"/>
    <property type="match status" value="1"/>
</dbReference>